<organism evidence="1 2">
    <name type="scientific">Ooceraea biroi</name>
    <name type="common">Clonal raider ant</name>
    <name type="synonym">Cerapachys biroi</name>
    <dbReference type="NCBI Taxonomy" id="2015173"/>
    <lineage>
        <taxon>Eukaryota</taxon>
        <taxon>Metazoa</taxon>
        <taxon>Ecdysozoa</taxon>
        <taxon>Arthropoda</taxon>
        <taxon>Hexapoda</taxon>
        <taxon>Insecta</taxon>
        <taxon>Pterygota</taxon>
        <taxon>Neoptera</taxon>
        <taxon>Endopterygota</taxon>
        <taxon>Hymenoptera</taxon>
        <taxon>Apocrita</taxon>
        <taxon>Aculeata</taxon>
        <taxon>Formicoidea</taxon>
        <taxon>Formicidae</taxon>
        <taxon>Dorylinae</taxon>
        <taxon>Ooceraea</taxon>
    </lineage>
</organism>
<name>A0A026VYV9_OOCBI</name>
<evidence type="ECO:0000313" key="2">
    <source>
        <dbReference type="Proteomes" id="UP000053097"/>
    </source>
</evidence>
<protein>
    <submittedName>
        <fullName evidence="1">Uncharacterized protein</fullName>
    </submittedName>
</protein>
<keyword evidence="2" id="KW-1185">Reference proteome</keyword>
<reference evidence="1 2" key="1">
    <citation type="journal article" date="2014" name="Curr. Biol.">
        <title>The genome of the clonal raider ant Cerapachys biroi.</title>
        <authorList>
            <person name="Oxley P.R."/>
            <person name="Ji L."/>
            <person name="Fetter-Pruneda I."/>
            <person name="McKenzie S.K."/>
            <person name="Li C."/>
            <person name="Hu H."/>
            <person name="Zhang G."/>
            <person name="Kronauer D.J."/>
        </authorList>
    </citation>
    <scope>NUCLEOTIDE SEQUENCE [LARGE SCALE GENOMIC DNA]</scope>
</reference>
<gene>
    <name evidence="1" type="ORF">X777_13262</name>
</gene>
<evidence type="ECO:0000313" key="1">
    <source>
        <dbReference type="EMBL" id="EZA48621.1"/>
    </source>
</evidence>
<sequence length="49" mass="5619">MAFRVMIQLFGEFDFWRSTNGGGTTNPSVIYRFVKEYWKALGAGDLIDL</sequence>
<proteinExistence type="predicted"/>
<accession>A0A026VYV9</accession>
<dbReference type="Proteomes" id="UP000053097">
    <property type="component" value="Unassembled WGS sequence"/>
</dbReference>
<dbReference type="AlphaFoldDB" id="A0A026VYV9"/>
<dbReference type="EMBL" id="KK107591">
    <property type="protein sequence ID" value="EZA48621.1"/>
    <property type="molecule type" value="Genomic_DNA"/>
</dbReference>